<dbReference type="InterPro" id="IPR003594">
    <property type="entry name" value="HATPase_dom"/>
</dbReference>
<dbReference type="PROSITE" id="PS50109">
    <property type="entry name" value="HIS_KIN"/>
    <property type="match status" value="1"/>
</dbReference>
<keyword evidence="5" id="KW-0597">Phosphoprotein</keyword>
<dbReference type="CDD" id="cd06225">
    <property type="entry name" value="HAMP"/>
    <property type="match status" value="1"/>
</dbReference>
<dbReference type="SMART" id="SM00387">
    <property type="entry name" value="HATPase_c"/>
    <property type="match status" value="1"/>
</dbReference>
<evidence type="ECO:0000256" key="13">
    <source>
        <dbReference type="ARBA" id="ARBA00023136"/>
    </source>
</evidence>
<sequence>MLNIEKRSLLFWNKSLIWKFMIINGLVIGVVIWLVGVSVKDFACLLVDQYDYIGAEKQTFFNSTMHYYLVRASAIAVVVAVLLYYFLMRKVLLPLKNLTNSTKQMMTGTYPEPVVARANDEIGQLGNHFNQMVESLKQAETSRKQLFSDLSHELRTPLSNLNGYLEALSSGVIHGNQELYTSLHEEVQHITKLVDQMQQLTVWEQKKLQPQAWSEVDTRKLLQQVHNSFELELKNKQVSCHIDVEPMLIEVDETGMKQVVSNLLSNAIAYNTSDWITIKGSKQTNYYELAITNKGEPIPIEKAALIFERMVRVDESRHRDIGGSGLGLAIAKEIVSLHGGQIVMQTKDLQHTFLIQIPLRQHKSTSS</sequence>
<keyword evidence="9 17" id="KW-0418">Kinase</keyword>
<evidence type="ECO:0000256" key="1">
    <source>
        <dbReference type="ARBA" id="ARBA00000085"/>
    </source>
</evidence>
<dbReference type="SMART" id="SM00304">
    <property type="entry name" value="HAMP"/>
    <property type="match status" value="1"/>
</dbReference>
<dbReference type="InterPro" id="IPR036097">
    <property type="entry name" value="HisK_dim/P_sf"/>
</dbReference>
<evidence type="ECO:0000256" key="14">
    <source>
        <dbReference type="SAM" id="Phobius"/>
    </source>
</evidence>
<evidence type="ECO:0000313" key="17">
    <source>
        <dbReference type="EMBL" id="MFD2117382.1"/>
    </source>
</evidence>
<dbReference type="CDD" id="cd00075">
    <property type="entry name" value="HATPase"/>
    <property type="match status" value="1"/>
</dbReference>
<dbReference type="PANTHER" id="PTHR45528">
    <property type="entry name" value="SENSOR HISTIDINE KINASE CPXA"/>
    <property type="match status" value="1"/>
</dbReference>
<evidence type="ECO:0000256" key="10">
    <source>
        <dbReference type="ARBA" id="ARBA00022840"/>
    </source>
</evidence>
<keyword evidence="6" id="KW-0808">Transferase</keyword>
<evidence type="ECO:0000256" key="9">
    <source>
        <dbReference type="ARBA" id="ARBA00022777"/>
    </source>
</evidence>
<keyword evidence="12" id="KW-0902">Two-component regulatory system</keyword>
<evidence type="ECO:0000313" key="18">
    <source>
        <dbReference type="Proteomes" id="UP001597362"/>
    </source>
</evidence>
<dbReference type="InterPro" id="IPR036890">
    <property type="entry name" value="HATPase_C_sf"/>
</dbReference>
<dbReference type="Pfam" id="PF00672">
    <property type="entry name" value="HAMP"/>
    <property type="match status" value="1"/>
</dbReference>
<dbReference type="PROSITE" id="PS50885">
    <property type="entry name" value="HAMP"/>
    <property type="match status" value="1"/>
</dbReference>
<dbReference type="SUPFAM" id="SSF55874">
    <property type="entry name" value="ATPase domain of HSP90 chaperone/DNA topoisomerase II/histidine kinase"/>
    <property type="match status" value="1"/>
</dbReference>
<feature type="domain" description="HAMP" evidence="16">
    <location>
        <begin position="89"/>
        <end position="141"/>
    </location>
</feature>
<dbReference type="PANTHER" id="PTHR45528:SF1">
    <property type="entry name" value="SENSOR HISTIDINE KINASE CPXA"/>
    <property type="match status" value="1"/>
</dbReference>
<dbReference type="InterPro" id="IPR005467">
    <property type="entry name" value="His_kinase_dom"/>
</dbReference>
<dbReference type="GO" id="GO:0016301">
    <property type="term" value="F:kinase activity"/>
    <property type="evidence" value="ECO:0007669"/>
    <property type="project" value="UniProtKB-KW"/>
</dbReference>
<keyword evidence="7 14" id="KW-0812">Transmembrane</keyword>
<keyword evidence="4" id="KW-1003">Cell membrane</keyword>
<dbReference type="Pfam" id="PF00512">
    <property type="entry name" value="HisKA"/>
    <property type="match status" value="1"/>
</dbReference>
<dbReference type="EMBL" id="JBHUHO010000039">
    <property type="protein sequence ID" value="MFD2117382.1"/>
    <property type="molecule type" value="Genomic_DNA"/>
</dbReference>
<dbReference type="SUPFAM" id="SSF158472">
    <property type="entry name" value="HAMP domain-like"/>
    <property type="match status" value="1"/>
</dbReference>
<evidence type="ECO:0000259" key="15">
    <source>
        <dbReference type="PROSITE" id="PS50109"/>
    </source>
</evidence>
<dbReference type="InterPro" id="IPR050398">
    <property type="entry name" value="HssS/ArlS-like"/>
</dbReference>
<keyword evidence="18" id="KW-1185">Reference proteome</keyword>
<dbReference type="Gene3D" id="3.30.565.10">
    <property type="entry name" value="Histidine kinase-like ATPase, C-terminal domain"/>
    <property type="match status" value="1"/>
</dbReference>
<gene>
    <name evidence="17" type="ORF">ACFSJH_16755</name>
</gene>
<feature type="transmembrane region" description="Helical" evidence="14">
    <location>
        <begin position="68"/>
        <end position="87"/>
    </location>
</feature>
<keyword evidence="11 14" id="KW-1133">Transmembrane helix</keyword>
<reference evidence="18" key="1">
    <citation type="journal article" date="2019" name="Int. J. Syst. Evol. Microbiol.">
        <title>The Global Catalogue of Microorganisms (GCM) 10K type strain sequencing project: providing services to taxonomists for standard genome sequencing and annotation.</title>
        <authorList>
            <consortium name="The Broad Institute Genomics Platform"/>
            <consortium name="The Broad Institute Genome Sequencing Center for Infectious Disease"/>
            <person name="Wu L."/>
            <person name="Ma J."/>
        </authorList>
    </citation>
    <scope>NUCLEOTIDE SEQUENCE [LARGE SCALE GENOMIC DNA]</scope>
    <source>
        <strain evidence="18">GH52</strain>
    </source>
</reference>
<evidence type="ECO:0000256" key="3">
    <source>
        <dbReference type="ARBA" id="ARBA00012438"/>
    </source>
</evidence>
<dbReference type="SUPFAM" id="SSF47384">
    <property type="entry name" value="Homodimeric domain of signal transducing histidine kinase"/>
    <property type="match status" value="1"/>
</dbReference>
<proteinExistence type="predicted"/>
<evidence type="ECO:0000256" key="12">
    <source>
        <dbReference type="ARBA" id="ARBA00023012"/>
    </source>
</evidence>
<dbReference type="SMART" id="SM00388">
    <property type="entry name" value="HisKA"/>
    <property type="match status" value="1"/>
</dbReference>
<dbReference type="RefSeq" id="WP_377774476.1">
    <property type="nucleotide sequence ID" value="NZ_JBHUHO010000039.1"/>
</dbReference>
<evidence type="ECO:0000256" key="5">
    <source>
        <dbReference type="ARBA" id="ARBA00022553"/>
    </source>
</evidence>
<comment type="caution">
    <text evidence="17">The sequence shown here is derived from an EMBL/GenBank/DDBJ whole genome shotgun (WGS) entry which is preliminary data.</text>
</comment>
<dbReference type="EC" id="2.7.13.3" evidence="3"/>
<name>A0ABW4YNT5_9BACL</name>
<dbReference type="InterPro" id="IPR003660">
    <property type="entry name" value="HAMP_dom"/>
</dbReference>
<organism evidence="17 18">
    <name type="scientific">Paenibacillus yanchengensis</name>
    <dbReference type="NCBI Taxonomy" id="2035833"/>
    <lineage>
        <taxon>Bacteria</taxon>
        <taxon>Bacillati</taxon>
        <taxon>Bacillota</taxon>
        <taxon>Bacilli</taxon>
        <taxon>Bacillales</taxon>
        <taxon>Paenibacillaceae</taxon>
        <taxon>Paenibacillus</taxon>
    </lineage>
</organism>
<keyword evidence="10" id="KW-0067">ATP-binding</keyword>
<keyword evidence="13 14" id="KW-0472">Membrane</keyword>
<dbReference type="InterPro" id="IPR004358">
    <property type="entry name" value="Sig_transdc_His_kin-like_C"/>
</dbReference>
<dbReference type="PRINTS" id="PR00344">
    <property type="entry name" value="BCTRLSENSOR"/>
</dbReference>
<evidence type="ECO:0000256" key="6">
    <source>
        <dbReference type="ARBA" id="ARBA00022679"/>
    </source>
</evidence>
<evidence type="ECO:0000256" key="11">
    <source>
        <dbReference type="ARBA" id="ARBA00022989"/>
    </source>
</evidence>
<comment type="catalytic activity">
    <reaction evidence="1">
        <text>ATP + protein L-histidine = ADP + protein N-phospho-L-histidine.</text>
        <dbReference type="EC" id="2.7.13.3"/>
    </reaction>
</comment>
<dbReference type="Gene3D" id="1.10.287.130">
    <property type="match status" value="1"/>
</dbReference>
<protein>
    <recommendedName>
        <fullName evidence="3">histidine kinase</fullName>
        <ecNumber evidence="3">2.7.13.3</ecNumber>
    </recommendedName>
</protein>
<dbReference type="CDD" id="cd00082">
    <property type="entry name" value="HisKA"/>
    <property type="match status" value="1"/>
</dbReference>
<keyword evidence="8" id="KW-0547">Nucleotide-binding</keyword>
<dbReference type="InterPro" id="IPR003661">
    <property type="entry name" value="HisK_dim/P_dom"/>
</dbReference>
<feature type="transmembrane region" description="Helical" evidence="14">
    <location>
        <begin position="16"/>
        <end position="36"/>
    </location>
</feature>
<evidence type="ECO:0000259" key="16">
    <source>
        <dbReference type="PROSITE" id="PS50885"/>
    </source>
</evidence>
<dbReference type="Pfam" id="PF02518">
    <property type="entry name" value="HATPase_c"/>
    <property type="match status" value="1"/>
</dbReference>
<dbReference type="Proteomes" id="UP001597362">
    <property type="component" value="Unassembled WGS sequence"/>
</dbReference>
<evidence type="ECO:0000256" key="7">
    <source>
        <dbReference type="ARBA" id="ARBA00022692"/>
    </source>
</evidence>
<dbReference type="Gene3D" id="6.10.340.10">
    <property type="match status" value="1"/>
</dbReference>
<feature type="domain" description="Histidine kinase" evidence="15">
    <location>
        <begin position="149"/>
        <end position="361"/>
    </location>
</feature>
<evidence type="ECO:0000256" key="2">
    <source>
        <dbReference type="ARBA" id="ARBA00004651"/>
    </source>
</evidence>
<accession>A0ABW4YNT5</accession>
<evidence type="ECO:0000256" key="8">
    <source>
        <dbReference type="ARBA" id="ARBA00022741"/>
    </source>
</evidence>
<comment type="subcellular location">
    <subcellularLocation>
        <location evidence="2">Cell membrane</location>
        <topology evidence="2">Multi-pass membrane protein</topology>
    </subcellularLocation>
</comment>
<evidence type="ECO:0000256" key="4">
    <source>
        <dbReference type="ARBA" id="ARBA00022475"/>
    </source>
</evidence>